<dbReference type="Proteomes" id="UP000231333">
    <property type="component" value="Unassembled WGS sequence"/>
</dbReference>
<feature type="transmembrane region" description="Helical" evidence="1">
    <location>
        <begin position="287"/>
        <end position="307"/>
    </location>
</feature>
<evidence type="ECO:0000313" key="2">
    <source>
        <dbReference type="EMBL" id="PIR38245.1"/>
    </source>
</evidence>
<organism evidence="2 3">
    <name type="scientific">Candidatus Zambryskibacteria bacterium CG10_big_fil_rev_8_21_14_0_10_42_12</name>
    <dbReference type="NCBI Taxonomy" id="1975115"/>
    <lineage>
        <taxon>Bacteria</taxon>
        <taxon>Candidatus Zambryskiibacteriota</taxon>
    </lineage>
</organism>
<accession>A0A2H0QX97</accession>
<comment type="caution">
    <text evidence="2">The sequence shown here is derived from an EMBL/GenBank/DDBJ whole genome shotgun (WGS) entry which is preliminary data.</text>
</comment>
<protein>
    <submittedName>
        <fullName evidence="2">Uncharacterized protein</fullName>
    </submittedName>
</protein>
<proteinExistence type="predicted"/>
<keyword evidence="1" id="KW-0812">Transmembrane</keyword>
<dbReference type="AlphaFoldDB" id="A0A2H0QX97"/>
<feature type="transmembrane region" description="Helical" evidence="1">
    <location>
        <begin position="210"/>
        <end position="237"/>
    </location>
</feature>
<sequence>MFSAVKDEVLYDIIISVGKKVVGGFGGDPDKAAEVIANIVIKTFRGEYAKEAKMILADQLKSGWTRAQDYFHRNPSDDRENAIGQAWRAAKNGFDVATRNPDGTITWISAGDPVKLFVNIFRRIFRKMKEGETVQEYDAWVTSQLEFLYQATRWQKFTRFAESLIARRPGLASLGRMAGSGRMVPVFTPNGPVPFVMQEEAPADRVARALWYLACTVFAFSIIIFIVGPALIVYFGYKLALGLVVSGSGAESILGQLLMYAIPLVLLFGIGALMLRLMGFKPARQKYWAVLGFLMVVGLMSGMLAHLPLKDHSTLHTIMAVGIAILTFNGVYHRITGSRVVGSWFTTLASLATVGTVLTILTPSFITSLPGVIHTAKQMRQDFEDNILFTKEGVALYCRPEGDTSPTGEDGDWWMVHVYACVANNPGSSRIGVPGKPLTSEEGIRWLQYKQQLERSENKGGWLDWFGGSDDAPKQTEQALEQHNLIPAAQAEAIIQQVFDSEGPEAVRWMLAICREESGLRHYNDDGTILRGSDNEDIGLCQVNAGFHGGIARNMGIDPYEHDIEEHVRWAHAVYVAAGRSFSPWQRTIDKLEAKARAGGFQRKRGIMFAAPGNGVWGETIDVVEELRSYVSSELERLGMENGKAQVDSIIARSKYTNLERLMMVDDRLLISLDGGEPFRVGQSGTVLRSNFRTIRIMTENAEPYVNRLWVLFPEVD</sequence>
<keyword evidence="1" id="KW-0472">Membrane</keyword>
<reference evidence="2 3" key="1">
    <citation type="submission" date="2017-09" db="EMBL/GenBank/DDBJ databases">
        <title>Depth-based differentiation of microbial function through sediment-hosted aquifers and enrichment of novel symbionts in the deep terrestrial subsurface.</title>
        <authorList>
            <person name="Probst A.J."/>
            <person name="Ladd B."/>
            <person name="Jarett J.K."/>
            <person name="Geller-Mcgrath D.E."/>
            <person name="Sieber C.M."/>
            <person name="Emerson J.B."/>
            <person name="Anantharaman K."/>
            <person name="Thomas B.C."/>
            <person name="Malmstrom R."/>
            <person name="Stieglmeier M."/>
            <person name="Klingl A."/>
            <person name="Woyke T."/>
            <person name="Ryan C.M."/>
            <person name="Banfield J.F."/>
        </authorList>
    </citation>
    <scope>NUCLEOTIDE SEQUENCE [LARGE SCALE GENOMIC DNA]</scope>
    <source>
        <strain evidence="2">CG10_big_fil_rev_8_21_14_0_10_42_12</strain>
    </source>
</reference>
<name>A0A2H0QX97_9BACT</name>
<dbReference type="EMBL" id="PCXL01000011">
    <property type="protein sequence ID" value="PIR38245.1"/>
    <property type="molecule type" value="Genomic_DNA"/>
</dbReference>
<keyword evidence="1" id="KW-1133">Transmembrane helix</keyword>
<feature type="transmembrane region" description="Helical" evidence="1">
    <location>
        <begin position="344"/>
        <end position="366"/>
    </location>
</feature>
<evidence type="ECO:0000256" key="1">
    <source>
        <dbReference type="SAM" id="Phobius"/>
    </source>
</evidence>
<evidence type="ECO:0000313" key="3">
    <source>
        <dbReference type="Proteomes" id="UP000231333"/>
    </source>
</evidence>
<feature type="transmembrane region" description="Helical" evidence="1">
    <location>
        <begin position="257"/>
        <end position="275"/>
    </location>
</feature>
<feature type="transmembrane region" description="Helical" evidence="1">
    <location>
        <begin position="313"/>
        <end position="332"/>
    </location>
</feature>
<gene>
    <name evidence="2" type="ORF">COV34_01360</name>
</gene>